<gene>
    <name evidence="1" type="ORF">MOPEL_005_00100</name>
</gene>
<accession>H5UN40</accession>
<name>H5UN40_9MICO</name>
<proteinExistence type="predicted"/>
<dbReference type="AlphaFoldDB" id="H5UN40"/>
<dbReference type="RefSeq" id="WP_009481046.1">
    <property type="nucleotide sequence ID" value="NZ_BAFE01000005.1"/>
</dbReference>
<organism evidence="1 2">
    <name type="scientific">Mobilicoccus pelagius NBRC 104925</name>
    <dbReference type="NCBI Taxonomy" id="1089455"/>
    <lineage>
        <taxon>Bacteria</taxon>
        <taxon>Bacillati</taxon>
        <taxon>Actinomycetota</taxon>
        <taxon>Actinomycetes</taxon>
        <taxon>Micrococcales</taxon>
        <taxon>Dermatophilaceae</taxon>
        <taxon>Mobilicoccus</taxon>
    </lineage>
</organism>
<reference evidence="1 2" key="1">
    <citation type="submission" date="2012-02" db="EMBL/GenBank/DDBJ databases">
        <title>Whole genome shotgun sequence of Mobilicoccus pelagius NBRC 104925.</title>
        <authorList>
            <person name="Yoshida Y."/>
            <person name="Hosoyama A."/>
            <person name="Tsuchikane K."/>
            <person name="Katsumata H."/>
            <person name="Yamazaki S."/>
            <person name="Fujita N."/>
        </authorList>
    </citation>
    <scope>NUCLEOTIDE SEQUENCE [LARGE SCALE GENOMIC DNA]</scope>
    <source>
        <strain evidence="1 2">NBRC 104925</strain>
    </source>
</reference>
<dbReference type="EMBL" id="BAFE01000005">
    <property type="protein sequence ID" value="GAB47148.1"/>
    <property type="molecule type" value="Genomic_DNA"/>
</dbReference>
<dbReference type="OrthoDB" id="4872130at2"/>
<comment type="caution">
    <text evidence="1">The sequence shown here is derived from an EMBL/GenBank/DDBJ whole genome shotgun (WGS) entry which is preliminary data.</text>
</comment>
<evidence type="ECO:0000313" key="1">
    <source>
        <dbReference type="EMBL" id="GAB47148.1"/>
    </source>
</evidence>
<dbReference type="Proteomes" id="UP000004367">
    <property type="component" value="Unassembled WGS sequence"/>
</dbReference>
<protein>
    <submittedName>
        <fullName evidence="1">Uncharacterized protein</fullName>
    </submittedName>
</protein>
<evidence type="ECO:0000313" key="2">
    <source>
        <dbReference type="Proteomes" id="UP000004367"/>
    </source>
</evidence>
<keyword evidence="2" id="KW-1185">Reference proteome</keyword>
<sequence length="69" mass="7564">MFALSKRRNRTAEVVSEPVSRIVEVGSFAHGHCGDCDWQGPGRRARSMAEADARSHAAYCEATPHRLPA</sequence>